<dbReference type="EMBL" id="VWFC01000005">
    <property type="protein sequence ID" value="KAB1328912.1"/>
    <property type="molecule type" value="Genomic_DNA"/>
</dbReference>
<protein>
    <recommendedName>
        <fullName evidence="3">CHAT domain-containing protein</fullName>
    </recommendedName>
</protein>
<evidence type="ECO:0008006" key="3">
    <source>
        <dbReference type="Google" id="ProtNLM"/>
    </source>
</evidence>
<reference evidence="1 2" key="1">
    <citation type="journal article" date="2019" name="Nat. Med.">
        <title>A library of human gut bacterial isolates paired with longitudinal multiomics data enables mechanistic microbiome research.</title>
        <authorList>
            <person name="Poyet M."/>
            <person name="Groussin M."/>
            <person name="Gibbons S.M."/>
            <person name="Avila-Pacheco J."/>
            <person name="Jiang X."/>
            <person name="Kearney S.M."/>
            <person name="Perrotta A.R."/>
            <person name="Berdy B."/>
            <person name="Zhao S."/>
            <person name="Lieberman T.D."/>
            <person name="Swanson P.K."/>
            <person name="Smith M."/>
            <person name="Roesemann S."/>
            <person name="Alexander J.E."/>
            <person name="Rich S.A."/>
            <person name="Livny J."/>
            <person name="Vlamakis H."/>
            <person name="Clish C."/>
            <person name="Bullock K."/>
            <person name="Deik A."/>
            <person name="Scott J."/>
            <person name="Pierce K.A."/>
            <person name="Xavier R.J."/>
            <person name="Alm E.J."/>
        </authorList>
    </citation>
    <scope>NUCLEOTIDE SEQUENCE [LARGE SCALE GENOMIC DNA]</scope>
    <source>
        <strain evidence="1 2">BIOML-A2</strain>
    </source>
</reference>
<proteinExistence type="predicted"/>
<evidence type="ECO:0000313" key="1">
    <source>
        <dbReference type="EMBL" id="KAB1328912.1"/>
    </source>
</evidence>
<evidence type="ECO:0000313" key="2">
    <source>
        <dbReference type="Proteomes" id="UP000375690"/>
    </source>
</evidence>
<comment type="caution">
    <text evidence="1">The sequence shown here is derived from an EMBL/GenBank/DDBJ whole genome shotgun (WGS) entry which is preliminary data.</text>
</comment>
<sequence>MEHYSNRSIKDSIQIKLVNFQTALKDCEASIRYNKDNSVFKTVLPLLDNLLYAAEKSYTSNRKIIQNIIGYLTDSTSVGKSLLLYRLCTRFFTNQEVLCVLETPDYMVEIPEDKKELTTELYKSILQSFPQKVDITQISEMAVAHLGEEESMWLQSLCGRYIANYGTILGIDEQSVFSCSMAISALRPLTIRNKQREYFFYVMTQLVSCLSRSHYYQEARDYAESAILLGFEDNIEEYGFLVATRAYTSNNDAIAGLVYYNMLMDIIHQKNSVTKKFLFEVLWQQVMTLRTSSFFKQDYYKLLSDFFDKHNFCDYDYDSFYHSLFGIGLLNKERGLPVKIAIYLQDRFEKIKEQGEHGAIPWFISLLQIFQIYSREETMPLQGYMEVLEKAIPDKTKVQKYTNTILKTNLSRLLKEEVIRLSSTRYLHNFNTDSWFASLLAHHLLDQAYENKNFADFVMAMIFRSDFGFIFPERQCLGMKAPVTPSKSTSDDVHILYESIDGIRTGIQTLGLDEMLWIGNGANSIYGFSMVKDTYSFENYGRWNLEQLGKAKLFEPFTTQTYDLNGSPILKVEEDYEAEYNNLYKQMLPFKIAVYSEKCNIFLAKDKDLAFVPHHLFIDNNSGMFIGELKPSSNVLSTEIMFASLQDKMLNMNYSKSFWCPIGESPGTNDFALQMQYSKLEEWLNSSSFKIYNQTYPENALSSEVNVICAHGGSEISNEQCFYVDNQPIRDIDKIVGNGKLLILLTCHSGSMKENGGYDASIHSLIKKYIRKEYACIIAPMWSLSVDLTLPWLQKFFQELDTGKFICEAVFTANMHIKSLYKSPYAWACMHLFGNPYLKISE</sequence>
<accession>A0A6A1XLY6</accession>
<dbReference type="AlphaFoldDB" id="A0A6A1XLY6"/>
<dbReference type="Proteomes" id="UP000375690">
    <property type="component" value="Unassembled WGS sequence"/>
</dbReference>
<name>A0A6A1XLY6_BACOV</name>
<organism evidence="1 2">
    <name type="scientific">Bacteroides ovatus</name>
    <dbReference type="NCBI Taxonomy" id="28116"/>
    <lineage>
        <taxon>Bacteria</taxon>
        <taxon>Pseudomonadati</taxon>
        <taxon>Bacteroidota</taxon>
        <taxon>Bacteroidia</taxon>
        <taxon>Bacteroidales</taxon>
        <taxon>Bacteroidaceae</taxon>
        <taxon>Bacteroides</taxon>
    </lineage>
</organism>
<gene>
    <name evidence="1" type="ORF">F3B53_06340</name>
</gene>